<reference evidence="3 4" key="1">
    <citation type="journal article" date="2024" name="Nat. Commun.">
        <title>Phylogenomics reveals the evolutionary origins of lichenization in chlorophyte algae.</title>
        <authorList>
            <person name="Puginier C."/>
            <person name="Libourel C."/>
            <person name="Otte J."/>
            <person name="Skaloud P."/>
            <person name="Haon M."/>
            <person name="Grisel S."/>
            <person name="Petersen M."/>
            <person name="Berrin J.G."/>
            <person name="Delaux P.M."/>
            <person name="Dal Grande F."/>
            <person name="Keller J."/>
        </authorList>
    </citation>
    <scope>NUCLEOTIDE SEQUENCE [LARGE SCALE GENOMIC DNA]</scope>
    <source>
        <strain evidence="3 4">SAG 216-7</strain>
    </source>
</reference>
<evidence type="ECO:0000313" key="4">
    <source>
        <dbReference type="Proteomes" id="UP001491310"/>
    </source>
</evidence>
<gene>
    <name evidence="3" type="ORF">WJX75_000193</name>
</gene>
<dbReference type="Pfam" id="PF13370">
    <property type="entry name" value="Fer4_13"/>
    <property type="match status" value="1"/>
</dbReference>
<dbReference type="EMBL" id="JALJOT010000011">
    <property type="protein sequence ID" value="KAK9905455.1"/>
    <property type="molecule type" value="Genomic_DNA"/>
</dbReference>
<feature type="domain" description="J" evidence="2">
    <location>
        <begin position="62"/>
        <end position="125"/>
    </location>
</feature>
<accession>A0ABR2YH91</accession>
<dbReference type="SMART" id="SM00271">
    <property type="entry name" value="DnaJ"/>
    <property type="match status" value="1"/>
</dbReference>
<keyword evidence="4" id="KW-1185">Reference proteome</keyword>
<dbReference type="PROSITE" id="PS50076">
    <property type="entry name" value="DNAJ_2"/>
    <property type="match status" value="1"/>
</dbReference>
<dbReference type="InterPro" id="IPR001623">
    <property type="entry name" value="DnaJ_domain"/>
</dbReference>
<dbReference type="SUPFAM" id="SSF46565">
    <property type="entry name" value="Chaperone J-domain"/>
    <property type="match status" value="1"/>
</dbReference>
<dbReference type="Proteomes" id="UP001491310">
    <property type="component" value="Unassembled WGS sequence"/>
</dbReference>
<evidence type="ECO:0000256" key="1">
    <source>
        <dbReference type="SAM" id="MobiDB-lite"/>
    </source>
</evidence>
<dbReference type="SUPFAM" id="SSF54862">
    <property type="entry name" value="4Fe-4S ferredoxins"/>
    <property type="match status" value="1"/>
</dbReference>
<comment type="caution">
    <text evidence="3">The sequence shown here is derived from an EMBL/GenBank/DDBJ whole genome shotgun (WGS) entry which is preliminary data.</text>
</comment>
<proteinExistence type="predicted"/>
<evidence type="ECO:0000313" key="3">
    <source>
        <dbReference type="EMBL" id="KAK9905455.1"/>
    </source>
</evidence>
<dbReference type="InterPro" id="IPR036869">
    <property type="entry name" value="J_dom_sf"/>
</dbReference>
<feature type="region of interest" description="Disordered" evidence="1">
    <location>
        <begin position="322"/>
        <end position="351"/>
    </location>
</feature>
<dbReference type="Gene3D" id="3.30.70.20">
    <property type="match status" value="1"/>
</dbReference>
<sequence>MGAKGGILQSVHAVPINQSRLLPTQYRRWGPRRHASHGSKRRRRFTGVCSAALAQAEGKVVDFYELLNIDDDASTEEVKAAYRYLAKQCHPDFLGDEGHELCVLLNEAYSVLSSPGQRQSYNARLQAQLQDDLDDYTGKALSKWLVNHPLGKAKDPAESRAVFVDETTCIGCKQCVWCASATFRIEPTHGRSRVFAQWIDEEDLVQASIDACPVDCIHWVDREQLPALEYVMQKRMGRTNVGVMMSGQGASNGDVFELAIRFLKLREARLKERAESRKYTPAQEASRTRAAESIRAQHSGWWGGLANAMNGAWAGVVDAAAGTDGRSSSADAEVGQRRRTRRTSISDSRGTIPVERSLVPVRVQDPYAEI</sequence>
<evidence type="ECO:0000259" key="2">
    <source>
        <dbReference type="PROSITE" id="PS50076"/>
    </source>
</evidence>
<dbReference type="PANTHER" id="PTHR45295">
    <property type="entry name" value="CHAPERONE PROTEIN DNAJ C76, CHLOROPLASTIC"/>
    <property type="match status" value="1"/>
</dbReference>
<dbReference type="PRINTS" id="PR00625">
    <property type="entry name" value="JDOMAIN"/>
</dbReference>
<dbReference type="Pfam" id="PF00226">
    <property type="entry name" value="DnaJ"/>
    <property type="match status" value="1"/>
</dbReference>
<dbReference type="CDD" id="cd06257">
    <property type="entry name" value="DnaJ"/>
    <property type="match status" value="1"/>
</dbReference>
<organism evidence="3 4">
    <name type="scientific">Coccomyxa subellipsoidea</name>
    <dbReference type="NCBI Taxonomy" id="248742"/>
    <lineage>
        <taxon>Eukaryota</taxon>
        <taxon>Viridiplantae</taxon>
        <taxon>Chlorophyta</taxon>
        <taxon>core chlorophytes</taxon>
        <taxon>Trebouxiophyceae</taxon>
        <taxon>Trebouxiophyceae incertae sedis</taxon>
        <taxon>Coccomyxaceae</taxon>
        <taxon>Coccomyxa</taxon>
    </lineage>
</organism>
<dbReference type="PANTHER" id="PTHR45295:SF1">
    <property type="entry name" value="CHAPERONE PROTEIN DNAJ C76, CHLOROPLASTIC"/>
    <property type="match status" value="1"/>
</dbReference>
<dbReference type="Gene3D" id="1.10.287.110">
    <property type="entry name" value="DnaJ domain"/>
    <property type="match status" value="1"/>
</dbReference>
<protein>
    <recommendedName>
        <fullName evidence="2">J domain-containing protein</fullName>
    </recommendedName>
</protein>
<name>A0ABR2YH91_9CHLO</name>